<reference evidence="7" key="2">
    <citation type="journal article" date="2018" name="Nat. Commun.">
        <title>Extreme sensitivity to ultraviolet light in the fungal pathogen causing white-nose syndrome of bats.</title>
        <authorList>
            <person name="Palmer J.M."/>
            <person name="Drees K.P."/>
            <person name="Foster J.T."/>
            <person name="Lindner D.L."/>
        </authorList>
    </citation>
    <scope>NUCLEOTIDE SEQUENCE [LARGE SCALE GENOMIC DNA]</scope>
    <source>
        <strain evidence="7">UAMH 10579</strain>
    </source>
</reference>
<dbReference type="GO" id="GO:0005384">
    <property type="term" value="F:manganese ion transmembrane transporter activity"/>
    <property type="evidence" value="ECO:0007669"/>
    <property type="project" value="TreeGrafter"/>
</dbReference>
<dbReference type="PRINTS" id="PR00447">
    <property type="entry name" value="NATRESASSCMP"/>
</dbReference>
<keyword evidence="3 5" id="KW-1133">Transmembrane helix</keyword>
<dbReference type="GO" id="GO:0015086">
    <property type="term" value="F:cadmium ion transmembrane transporter activity"/>
    <property type="evidence" value="ECO:0007669"/>
    <property type="project" value="TreeGrafter"/>
</dbReference>
<evidence type="ECO:0000256" key="5">
    <source>
        <dbReference type="SAM" id="Phobius"/>
    </source>
</evidence>
<gene>
    <name evidence="6" type="ORF">VE01_01191</name>
</gene>
<comment type="subcellular location">
    <subcellularLocation>
        <location evidence="1">Membrane</location>
        <topology evidence="1">Multi-pass membrane protein</topology>
    </subcellularLocation>
</comment>
<keyword evidence="2 5" id="KW-0812">Transmembrane</keyword>
<accession>A0A1B8GY44</accession>
<dbReference type="InterPro" id="IPR001046">
    <property type="entry name" value="NRAMP_fam"/>
</dbReference>
<protein>
    <submittedName>
        <fullName evidence="6">Uncharacterized protein</fullName>
    </submittedName>
</protein>
<evidence type="ECO:0000256" key="1">
    <source>
        <dbReference type="ARBA" id="ARBA00004141"/>
    </source>
</evidence>
<keyword evidence="7" id="KW-1185">Reference proteome</keyword>
<reference evidence="6 7" key="1">
    <citation type="submission" date="2016-03" db="EMBL/GenBank/DDBJ databases">
        <title>Comparative genomics of Pseudogymnoascus destructans, the fungus causing white-nose syndrome of bats.</title>
        <authorList>
            <person name="Palmer J.M."/>
            <person name="Drees K.P."/>
            <person name="Foster J.T."/>
            <person name="Lindner D.L."/>
        </authorList>
    </citation>
    <scope>NUCLEOTIDE SEQUENCE [LARGE SCALE GENOMIC DNA]</scope>
    <source>
        <strain evidence="6 7">UAMH 10579</strain>
    </source>
</reference>
<evidence type="ECO:0000256" key="4">
    <source>
        <dbReference type="ARBA" id="ARBA00023136"/>
    </source>
</evidence>
<dbReference type="PANTHER" id="PTHR11706:SF101">
    <property type="entry name" value="MANGANESE TRANSPORTER SMF1"/>
    <property type="match status" value="1"/>
</dbReference>
<dbReference type="Proteomes" id="UP000091956">
    <property type="component" value="Unassembled WGS sequence"/>
</dbReference>
<dbReference type="PANTHER" id="PTHR11706">
    <property type="entry name" value="SOLUTE CARRIER PROTEIN FAMILY 11 MEMBER"/>
    <property type="match status" value="1"/>
</dbReference>
<dbReference type="STRING" id="342668.A0A1B8GY44"/>
<dbReference type="Pfam" id="PF01566">
    <property type="entry name" value="Nramp"/>
    <property type="match status" value="1"/>
</dbReference>
<name>A0A1B8GY44_9PEZI</name>
<dbReference type="GeneID" id="28834577"/>
<proteinExistence type="predicted"/>
<feature type="transmembrane region" description="Helical" evidence="5">
    <location>
        <begin position="119"/>
        <end position="142"/>
    </location>
</feature>
<evidence type="ECO:0000256" key="3">
    <source>
        <dbReference type="ARBA" id="ARBA00022989"/>
    </source>
</evidence>
<keyword evidence="4 5" id="KW-0472">Membrane</keyword>
<evidence type="ECO:0000313" key="6">
    <source>
        <dbReference type="EMBL" id="OBU00746.1"/>
    </source>
</evidence>
<organism evidence="6 7">
    <name type="scientific">Pseudogymnoascus verrucosus</name>
    <dbReference type="NCBI Taxonomy" id="342668"/>
    <lineage>
        <taxon>Eukaryota</taxon>
        <taxon>Fungi</taxon>
        <taxon>Dikarya</taxon>
        <taxon>Ascomycota</taxon>
        <taxon>Pezizomycotina</taxon>
        <taxon>Leotiomycetes</taxon>
        <taxon>Thelebolales</taxon>
        <taxon>Thelebolaceae</taxon>
        <taxon>Pseudogymnoascus</taxon>
    </lineage>
</organism>
<dbReference type="EMBL" id="KV460208">
    <property type="protein sequence ID" value="OBU00746.1"/>
    <property type="molecule type" value="Genomic_DNA"/>
</dbReference>
<evidence type="ECO:0000313" key="7">
    <source>
        <dbReference type="Proteomes" id="UP000091956"/>
    </source>
</evidence>
<feature type="transmembrane region" description="Helical" evidence="5">
    <location>
        <begin position="18"/>
        <end position="36"/>
    </location>
</feature>
<feature type="transmembrane region" description="Helical" evidence="5">
    <location>
        <begin position="48"/>
        <end position="67"/>
    </location>
</feature>
<dbReference type="AlphaFoldDB" id="A0A1B8GY44"/>
<dbReference type="GO" id="GO:0005886">
    <property type="term" value="C:plasma membrane"/>
    <property type="evidence" value="ECO:0007669"/>
    <property type="project" value="TreeGrafter"/>
</dbReference>
<dbReference type="GO" id="GO:0034755">
    <property type="term" value="P:iron ion transmembrane transport"/>
    <property type="evidence" value="ECO:0007669"/>
    <property type="project" value="TreeGrafter"/>
</dbReference>
<dbReference type="GO" id="GO:0030026">
    <property type="term" value="P:intracellular manganese ion homeostasis"/>
    <property type="evidence" value="ECO:0007669"/>
    <property type="project" value="TreeGrafter"/>
</dbReference>
<dbReference type="RefSeq" id="XP_018134478.1">
    <property type="nucleotide sequence ID" value="XM_018270717.1"/>
</dbReference>
<sequence length="147" mass="15696">MVSEGALRWSAPPWVRRLVMRLISITPSIIIAAPVGKEGLTAALNGSQVAQSVALPFVIASLIYFTCRGRYMTVRPPRAGVEEEEESDDEGGRGVLVVTLVGLGLGGDEEGVVSFKNRWVTAVFAVVVWLFIAIMNVANLVLLGSGN</sequence>
<evidence type="ECO:0000256" key="2">
    <source>
        <dbReference type="ARBA" id="ARBA00022692"/>
    </source>
</evidence>